<evidence type="ECO:0000313" key="1">
    <source>
        <dbReference type="EMBL" id="ERI11411.1"/>
    </source>
</evidence>
<proteinExistence type="predicted"/>
<evidence type="ECO:0000313" key="2">
    <source>
        <dbReference type="Proteomes" id="UP000016511"/>
    </source>
</evidence>
<organism evidence="1 2">
    <name type="scientific">Aneurinibacillus aneurinilyticus ATCC 12856</name>
    <dbReference type="NCBI Taxonomy" id="649747"/>
    <lineage>
        <taxon>Bacteria</taxon>
        <taxon>Bacillati</taxon>
        <taxon>Bacillota</taxon>
        <taxon>Bacilli</taxon>
        <taxon>Bacillales</taxon>
        <taxon>Paenibacillaceae</taxon>
        <taxon>Aneurinibacillus group</taxon>
        <taxon>Aneurinibacillus</taxon>
    </lineage>
</organism>
<keyword evidence="2" id="KW-1185">Reference proteome</keyword>
<name>U1YKU6_ANEAE</name>
<gene>
    <name evidence="1" type="ORF">HMPREF0083_00494</name>
</gene>
<dbReference type="HOGENOM" id="CLU_3211708_0_0_9"/>
<accession>U1YKU6</accession>
<sequence>MFSVGGNETLLTSKKLGRANRLIISNHRFILKKNVVNFSIQKFF</sequence>
<dbReference type="Proteomes" id="UP000016511">
    <property type="component" value="Unassembled WGS sequence"/>
</dbReference>
<comment type="caution">
    <text evidence="1">The sequence shown here is derived from an EMBL/GenBank/DDBJ whole genome shotgun (WGS) entry which is preliminary data.</text>
</comment>
<dbReference type="AlphaFoldDB" id="U1YKU6"/>
<dbReference type="EMBL" id="AWSJ01000039">
    <property type="protein sequence ID" value="ERI11411.1"/>
    <property type="molecule type" value="Genomic_DNA"/>
</dbReference>
<protein>
    <submittedName>
        <fullName evidence="1">Uncharacterized protein</fullName>
    </submittedName>
</protein>
<reference evidence="1 2" key="1">
    <citation type="submission" date="2013-08" db="EMBL/GenBank/DDBJ databases">
        <authorList>
            <person name="Weinstock G."/>
            <person name="Sodergren E."/>
            <person name="Wylie T."/>
            <person name="Fulton L."/>
            <person name="Fulton R."/>
            <person name="Fronick C."/>
            <person name="O'Laughlin M."/>
            <person name="Godfrey J."/>
            <person name="Miner T."/>
            <person name="Herter B."/>
            <person name="Appelbaum E."/>
            <person name="Cordes M."/>
            <person name="Lek S."/>
            <person name="Wollam A."/>
            <person name="Pepin K.H."/>
            <person name="Palsikar V.B."/>
            <person name="Mitreva M."/>
            <person name="Wilson R.K."/>
        </authorList>
    </citation>
    <scope>NUCLEOTIDE SEQUENCE [LARGE SCALE GENOMIC DNA]</scope>
    <source>
        <strain evidence="1 2">ATCC 12856</strain>
    </source>
</reference>